<comment type="similarity">
    <text evidence="1">Belongs to the SS18 family.</text>
</comment>
<feature type="region of interest" description="Disordered" evidence="2">
    <location>
        <begin position="138"/>
        <end position="203"/>
    </location>
</feature>
<dbReference type="Pfam" id="PF05030">
    <property type="entry name" value="SSXT"/>
    <property type="match status" value="1"/>
</dbReference>
<sequence>MQQQLMHQMQQQQQYQHTTAFNNTCVTTDHIQQYLDENKALILNILENQSTGKFSECAENQTRLQHNLMYLAAIADCQPKQSPVRLQPYTNSMQQQMQMQSHHMVPQAHMMAQSHIGLSQQSPYTVHHHALQNQIGIVPSGTSGTSLDGEGSGLPSPVFGDGSGGTSGPIRWSIPKENISSGSTEGVEVNHPQKKGKLNIAGP</sequence>
<name>A0AAD8NE78_TARER</name>
<gene>
    <name evidence="4" type="ORF">QVD17_33988</name>
</gene>
<evidence type="ECO:0000313" key="4">
    <source>
        <dbReference type="EMBL" id="KAK1412605.1"/>
    </source>
</evidence>
<evidence type="ECO:0000259" key="3">
    <source>
        <dbReference type="Pfam" id="PF05030"/>
    </source>
</evidence>
<protein>
    <recommendedName>
        <fullName evidence="3">SS18 N-terminal domain-containing protein</fullName>
    </recommendedName>
</protein>
<dbReference type="InterPro" id="IPR007726">
    <property type="entry name" value="SS18_N"/>
</dbReference>
<reference evidence="4" key="1">
    <citation type="journal article" date="2023" name="bioRxiv">
        <title>Improved chromosome-level genome assembly for marigold (Tagetes erecta).</title>
        <authorList>
            <person name="Jiang F."/>
            <person name="Yuan L."/>
            <person name="Wang S."/>
            <person name="Wang H."/>
            <person name="Xu D."/>
            <person name="Wang A."/>
            <person name="Fan W."/>
        </authorList>
    </citation>
    <scope>NUCLEOTIDE SEQUENCE</scope>
    <source>
        <strain evidence="4">WSJ</strain>
        <tissue evidence="4">Leaf</tissue>
    </source>
</reference>
<dbReference type="Proteomes" id="UP001229421">
    <property type="component" value="Unassembled WGS sequence"/>
</dbReference>
<evidence type="ECO:0000256" key="2">
    <source>
        <dbReference type="SAM" id="MobiDB-lite"/>
    </source>
</evidence>
<accession>A0AAD8NE78</accession>
<evidence type="ECO:0000256" key="1">
    <source>
        <dbReference type="ARBA" id="ARBA00007945"/>
    </source>
</evidence>
<proteinExistence type="inferred from homology"/>
<dbReference type="AlphaFoldDB" id="A0AAD8NE78"/>
<comment type="caution">
    <text evidence="4">The sequence shown here is derived from an EMBL/GenBank/DDBJ whole genome shotgun (WGS) entry which is preliminary data.</text>
</comment>
<feature type="domain" description="SS18 N-terminal" evidence="3">
    <location>
        <begin position="26"/>
        <end position="81"/>
    </location>
</feature>
<organism evidence="4 5">
    <name type="scientific">Tagetes erecta</name>
    <name type="common">African marigold</name>
    <dbReference type="NCBI Taxonomy" id="13708"/>
    <lineage>
        <taxon>Eukaryota</taxon>
        <taxon>Viridiplantae</taxon>
        <taxon>Streptophyta</taxon>
        <taxon>Embryophyta</taxon>
        <taxon>Tracheophyta</taxon>
        <taxon>Spermatophyta</taxon>
        <taxon>Magnoliopsida</taxon>
        <taxon>eudicotyledons</taxon>
        <taxon>Gunneridae</taxon>
        <taxon>Pentapetalae</taxon>
        <taxon>asterids</taxon>
        <taxon>campanulids</taxon>
        <taxon>Asterales</taxon>
        <taxon>Asteraceae</taxon>
        <taxon>Asteroideae</taxon>
        <taxon>Heliantheae alliance</taxon>
        <taxon>Tageteae</taxon>
        <taxon>Tagetes</taxon>
    </lineage>
</organism>
<keyword evidence="5" id="KW-1185">Reference proteome</keyword>
<evidence type="ECO:0000313" key="5">
    <source>
        <dbReference type="Proteomes" id="UP001229421"/>
    </source>
</evidence>
<dbReference type="EMBL" id="JAUHHV010000009">
    <property type="protein sequence ID" value="KAK1412605.1"/>
    <property type="molecule type" value="Genomic_DNA"/>
</dbReference>